<sequence>MGSHALAVLSAVRRSSASWAAAGLLGLGVASLAAQGCGTDAVGVEACRQIEQARCEAAAACGFDEAQVKTCSEFYWDQCLHGIQHAVDYDEENTSQPAEDPASVDVDECVAAVQATRDCAGSGVASMAGCSAAPLAPGEDSGITPCKVIEERAHALAECSFVVQPPAPDGAGGGDGAGTSGGDAGGAGGGGASGDGASGSGGDAGGGGAGGDGGSAGS</sequence>
<evidence type="ECO:0000256" key="2">
    <source>
        <dbReference type="SAM" id="SignalP"/>
    </source>
</evidence>
<feature type="compositionally biased region" description="Gly residues" evidence="1">
    <location>
        <begin position="170"/>
        <end position="218"/>
    </location>
</feature>
<evidence type="ECO:0000313" key="4">
    <source>
        <dbReference type="Proteomes" id="UP000238348"/>
    </source>
</evidence>
<dbReference type="AlphaFoldDB" id="A0A2L0EUT4"/>
<evidence type="ECO:0000256" key="1">
    <source>
        <dbReference type="SAM" id="MobiDB-lite"/>
    </source>
</evidence>
<feature type="region of interest" description="Disordered" evidence="1">
    <location>
        <begin position="166"/>
        <end position="218"/>
    </location>
</feature>
<proteinExistence type="predicted"/>
<evidence type="ECO:0008006" key="5">
    <source>
        <dbReference type="Google" id="ProtNLM"/>
    </source>
</evidence>
<feature type="chain" id="PRO_5014908046" description="Secreted protein" evidence="2">
    <location>
        <begin position="21"/>
        <end position="218"/>
    </location>
</feature>
<protein>
    <recommendedName>
        <fullName evidence="5">Secreted protein</fullName>
    </recommendedName>
</protein>
<dbReference type="EMBL" id="CP012673">
    <property type="protein sequence ID" value="AUX43053.1"/>
    <property type="molecule type" value="Genomic_DNA"/>
</dbReference>
<dbReference type="RefSeq" id="WP_234023895.1">
    <property type="nucleotide sequence ID" value="NZ_CP012673.1"/>
</dbReference>
<keyword evidence="2" id="KW-0732">Signal</keyword>
<organism evidence="3 4">
    <name type="scientific">Sorangium cellulosum</name>
    <name type="common">Polyangium cellulosum</name>
    <dbReference type="NCBI Taxonomy" id="56"/>
    <lineage>
        <taxon>Bacteria</taxon>
        <taxon>Pseudomonadati</taxon>
        <taxon>Myxococcota</taxon>
        <taxon>Polyangia</taxon>
        <taxon>Polyangiales</taxon>
        <taxon>Polyangiaceae</taxon>
        <taxon>Sorangium</taxon>
    </lineage>
</organism>
<feature type="signal peptide" evidence="2">
    <location>
        <begin position="1"/>
        <end position="20"/>
    </location>
</feature>
<accession>A0A2L0EUT4</accession>
<reference evidence="3 4" key="1">
    <citation type="submission" date="2015-09" db="EMBL/GenBank/DDBJ databases">
        <title>Sorangium comparison.</title>
        <authorList>
            <person name="Zaburannyi N."/>
            <person name="Bunk B."/>
            <person name="Overmann J."/>
            <person name="Mueller R."/>
        </authorList>
    </citation>
    <scope>NUCLEOTIDE SEQUENCE [LARGE SCALE GENOMIC DNA]</scope>
    <source>
        <strain evidence="3 4">So ce26</strain>
    </source>
</reference>
<name>A0A2L0EUT4_SORCE</name>
<evidence type="ECO:0000313" key="3">
    <source>
        <dbReference type="EMBL" id="AUX43053.1"/>
    </source>
</evidence>
<dbReference type="Proteomes" id="UP000238348">
    <property type="component" value="Chromosome"/>
</dbReference>
<gene>
    <name evidence="3" type="ORF">SOCE26_044930</name>
</gene>